<dbReference type="EMBL" id="JAAIJQ010000084">
    <property type="protein sequence ID" value="NEV64332.1"/>
    <property type="molecule type" value="Genomic_DNA"/>
</dbReference>
<evidence type="ECO:0000313" key="2">
    <source>
        <dbReference type="EMBL" id="NEV64332.1"/>
    </source>
</evidence>
<evidence type="ECO:0000313" key="3">
    <source>
        <dbReference type="Proteomes" id="UP000483379"/>
    </source>
</evidence>
<organism evidence="2 3">
    <name type="scientific">Thiorhodococcus minor</name>
    <dbReference type="NCBI Taxonomy" id="57489"/>
    <lineage>
        <taxon>Bacteria</taxon>
        <taxon>Pseudomonadati</taxon>
        <taxon>Pseudomonadota</taxon>
        <taxon>Gammaproteobacteria</taxon>
        <taxon>Chromatiales</taxon>
        <taxon>Chromatiaceae</taxon>
        <taxon>Thiorhodococcus</taxon>
    </lineage>
</organism>
<evidence type="ECO:0000256" key="1">
    <source>
        <dbReference type="SAM" id="MobiDB-lite"/>
    </source>
</evidence>
<proteinExistence type="predicted"/>
<dbReference type="Proteomes" id="UP000483379">
    <property type="component" value="Unassembled WGS sequence"/>
</dbReference>
<comment type="caution">
    <text evidence="2">The sequence shown here is derived from an EMBL/GenBank/DDBJ whole genome shotgun (WGS) entry which is preliminary data.</text>
</comment>
<accession>A0A6M0K3F6</accession>
<name>A0A6M0K3F6_9GAMM</name>
<sequence>MGMGNWSRAVIVGAVAGGALLTNRPAEAAWLNRRGGRGGGWVNGKGGGGGSWANRRGGGWGGSWINKR</sequence>
<feature type="region of interest" description="Disordered" evidence="1">
    <location>
        <begin position="34"/>
        <end position="68"/>
    </location>
</feature>
<reference evidence="2 3" key="1">
    <citation type="submission" date="2020-02" db="EMBL/GenBank/DDBJ databases">
        <title>Genome sequences of Thiorhodococcus mannitoliphagus and Thiorhodococcus minor, purple sulfur photosynthetic bacteria in the gammaproteobacterial family, Chromatiaceae.</title>
        <authorList>
            <person name="Aviles F.A."/>
            <person name="Meyer T.E."/>
            <person name="Kyndt J.A."/>
        </authorList>
    </citation>
    <scope>NUCLEOTIDE SEQUENCE [LARGE SCALE GENOMIC DNA]</scope>
    <source>
        <strain evidence="2 3">DSM 11518</strain>
    </source>
</reference>
<keyword evidence="3" id="KW-1185">Reference proteome</keyword>
<protein>
    <submittedName>
        <fullName evidence="2">Uncharacterized protein</fullName>
    </submittedName>
</protein>
<dbReference type="AlphaFoldDB" id="A0A6M0K3F6"/>
<gene>
    <name evidence="2" type="ORF">G3446_21005</name>
</gene>
<feature type="compositionally biased region" description="Gly residues" evidence="1">
    <location>
        <begin position="37"/>
        <end position="62"/>
    </location>
</feature>